<dbReference type="PANTHER" id="PTHR20772:SF2">
    <property type="entry name" value="PROTEIN FMP42"/>
    <property type="match status" value="1"/>
</dbReference>
<feature type="transmembrane region" description="Helical" evidence="9">
    <location>
        <begin position="98"/>
        <end position="118"/>
    </location>
</feature>
<keyword evidence="11" id="KW-1185">Reference proteome</keyword>
<name>A0A9W5WW92_BABOV</name>
<evidence type="ECO:0000256" key="9">
    <source>
        <dbReference type="SAM" id="Phobius"/>
    </source>
</evidence>
<dbReference type="AlphaFoldDB" id="A0A9W5WW92"/>
<proteinExistence type="inferred from homology"/>
<keyword evidence="4 9" id="KW-0812">Transmembrane</keyword>
<keyword evidence="6 9" id="KW-1133">Transmembrane helix</keyword>
<dbReference type="OrthoDB" id="365239at2759"/>
<organism evidence="10 11">
    <name type="scientific">Babesia ovis</name>
    <dbReference type="NCBI Taxonomy" id="5869"/>
    <lineage>
        <taxon>Eukaryota</taxon>
        <taxon>Sar</taxon>
        <taxon>Alveolata</taxon>
        <taxon>Apicomplexa</taxon>
        <taxon>Aconoidasida</taxon>
        <taxon>Piroplasmida</taxon>
        <taxon>Babesiidae</taxon>
        <taxon>Babesia</taxon>
    </lineage>
</organism>
<evidence type="ECO:0000256" key="3">
    <source>
        <dbReference type="ARBA" id="ARBA00022448"/>
    </source>
</evidence>
<dbReference type="SUPFAM" id="SSF103473">
    <property type="entry name" value="MFS general substrate transporter"/>
    <property type="match status" value="1"/>
</dbReference>
<feature type="transmembrane region" description="Helical" evidence="9">
    <location>
        <begin position="1031"/>
        <end position="1054"/>
    </location>
</feature>
<dbReference type="PANTHER" id="PTHR20772">
    <property type="entry name" value="PROTEIN FMP42"/>
    <property type="match status" value="1"/>
</dbReference>
<evidence type="ECO:0000256" key="1">
    <source>
        <dbReference type="ARBA" id="ARBA00004141"/>
    </source>
</evidence>
<evidence type="ECO:0000256" key="6">
    <source>
        <dbReference type="ARBA" id="ARBA00022989"/>
    </source>
</evidence>
<comment type="subcellular location">
    <subcellularLocation>
        <location evidence="1">Membrane</location>
        <topology evidence="1">Multi-pass membrane protein</topology>
    </subcellularLocation>
</comment>
<feature type="region of interest" description="Disordered" evidence="8">
    <location>
        <begin position="509"/>
        <end position="533"/>
    </location>
</feature>
<feature type="transmembrane region" description="Helical" evidence="9">
    <location>
        <begin position="448"/>
        <end position="471"/>
    </location>
</feature>
<dbReference type="InterPro" id="IPR052599">
    <property type="entry name" value="SLC43A_AATransporter"/>
</dbReference>
<dbReference type="GO" id="GO:0016020">
    <property type="term" value="C:membrane"/>
    <property type="evidence" value="ECO:0007669"/>
    <property type="project" value="UniProtKB-SubCell"/>
</dbReference>
<dbReference type="GO" id="GO:0006865">
    <property type="term" value="P:amino acid transport"/>
    <property type="evidence" value="ECO:0007669"/>
    <property type="project" value="UniProtKB-KW"/>
</dbReference>
<evidence type="ECO:0000313" key="11">
    <source>
        <dbReference type="Proteomes" id="UP001057455"/>
    </source>
</evidence>
<feature type="transmembrane region" description="Helical" evidence="9">
    <location>
        <begin position="160"/>
        <end position="178"/>
    </location>
</feature>
<dbReference type="Pfam" id="PF07690">
    <property type="entry name" value="MFS_1"/>
    <property type="match status" value="1"/>
</dbReference>
<evidence type="ECO:0000313" key="10">
    <source>
        <dbReference type="EMBL" id="GFE55875.1"/>
    </source>
</evidence>
<feature type="transmembrane region" description="Helical" evidence="9">
    <location>
        <begin position="477"/>
        <end position="499"/>
    </location>
</feature>
<comment type="caution">
    <text evidence="10">The sequence shown here is derived from an EMBL/GenBank/DDBJ whole genome shotgun (WGS) entry which is preliminary data.</text>
</comment>
<feature type="transmembrane region" description="Helical" evidence="9">
    <location>
        <begin position="917"/>
        <end position="935"/>
    </location>
</feature>
<feature type="transmembrane region" description="Helical" evidence="9">
    <location>
        <begin position="607"/>
        <end position="630"/>
    </location>
</feature>
<keyword evidence="5" id="KW-0029">Amino-acid transport</keyword>
<reference evidence="10" key="1">
    <citation type="submission" date="2019-12" db="EMBL/GenBank/DDBJ databases">
        <title>Genome sequence of Babesia ovis.</title>
        <authorList>
            <person name="Yamagishi J."/>
            <person name="Sevinc F."/>
            <person name="Xuan X."/>
        </authorList>
    </citation>
    <scope>NUCLEOTIDE SEQUENCE</scope>
    <source>
        <strain evidence="10">Selcuk</strain>
    </source>
</reference>
<keyword evidence="7 9" id="KW-0472">Membrane</keyword>
<feature type="transmembrane region" description="Helical" evidence="9">
    <location>
        <begin position="331"/>
        <end position="348"/>
    </location>
</feature>
<dbReference type="Gene3D" id="1.20.1250.20">
    <property type="entry name" value="MFS general substrate transporter like domains"/>
    <property type="match status" value="1"/>
</dbReference>
<feature type="transmembrane region" description="Helical" evidence="9">
    <location>
        <begin position="550"/>
        <end position="573"/>
    </location>
</feature>
<feature type="transmembrane region" description="Helical" evidence="9">
    <location>
        <begin position="770"/>
        <end position="793"/>
    </location>
</feature>
<accession>A0A9W5WW92</accession>
<evidence type="ECO:0000256" key="7">
    <source>
        <dbReference type="ARBA" id="ARBA00023136"/>
    </source>
</evidence>
<feature type="transmembrane region" description="Helical" evidence="9">
    <location>
        <begin position="698"/>
        <end position="723"/>
    </location>
</feature>
<feature type="compositionally biased region" description="Low complexity" evidence="8">
    <location>
        <begin position="13"/>
        <end position="38"/>
    </location>
</feature>
<evidence type="ECO:0000256" key="5">
    <source>
        <dbReference type="ARBA" id="ARBA00022970"/>
    </source>
</evidence>
<feature type="transmembrane region" description="Helical" evidence="9">
    <location>
        <begin position="881"/>
        <end position="905"/>
    </location>
</feature>
<feature type="region of interest" description="Disordered" evidence="8">
    <location>
        <begin position="1"/>
        <end position="51"/>
    </location>
</feature>
<sequence>MAQTSGSGGGTGCPAATTAPTATSATSTTSASSSTSSGTGSGGGGGGGATAPAAAAPAKPASICGCDYAGVGNIFLPKRLKRVDMIKKQAYPFGLNKYVVMTMGCISICLTSSLYYNWTIFEDMFMREGILSYLCTAEELREAEPNKFVCDIQRRWISNLYSAIMYTDSFVGIIGGYIGDRYGAFYALLIGQCSGIVAFLMFYLFSSSAITLGLTFFFWGISCSFALAPTWHYSRMFTFGNNMAVSMITAADNLSMFTPSILKSIANRYSIGFLGSCLTYIFWALFTSIAITLYFIPNRFIVLDEEEDENEYNFNNMFNDHFANALKDHRYWLSVVCYVLLCSVRLFYRRSFTLLFFDNEEVTTFLEEASDLSFVGSFVLGYMNEYFGVVTMMGLTTVMYIIALIAIYFRNFPCAYTSALLFAIAQAGDIQQLVTFIDEVFPEHESTLMGIANIVNTVGGLLLQVVFNYIFDLCGPRITVFLMILILCGVIFICTVIGLGMREAEVKKLEEEKEEEEEKKEEKPKECKEEGEPYADEEDTAYNPFGPQLLLSNLLGVILSFPYYLTLCTSVAINNMGQVEPVDESEKKPRVVRSLERIQFYSSSDRVVELCATVFYTGIFMLFCCIYQFSRHNEYMSSKKTFVILVSSLIGTGVVCTLLLPYVMIMQVLPPIISIAFTMLPPMGFVILSYVEMKPHEAFITMVFLVVLDGVILFSACNTMLYINSLMGARYGKSVHSLLGWSHLGMGYIYCLLLMFSIHQLYNGKSVLGGYNICMAMQCILNAFATAILSLYLDHESQYFCCDESNLKKQQNGATGQQQGQNGGQTIVCPKDVDDVKHNDYFGLRNSNGCTKPLHLCFVSKRCDKFKNCDHADYGLWNLNYLFPGLLSLSLDLLLLSLSIAIGLSDISIFLISPQTFLWNAVPVVAFCFTVRMLFMFFSDFIDGLGIGDLPNMRIFWPCMYGVIIVLLAINIIQLKWITGDIVSVGARASFSVVFGLRVAFNVFLQHHMFLHLERFKINTGSTKNDHAKNVMMYVNIGHCLGLVGMTLISYYYYQEPTAPADAAS</sequence>
<evidence type="ECO:0000256" key="4">
    <source>
        <dbReference type="ARBA" id="ARBA00022692"/>
    </source>
</evidence>
<gene>
    <name evidence="10" type="ORF">BaOVIS_032790</name>
</gene>
<comment type="similarity">
    <text evidence="2">Belongs to the SLC43A transporter (TC 2.A.1.44) family.</text>
</comment>
<feature type="transmembrane region" description="Helical" evidence="9">
    <location>
        <begin position="386"/>
        <end position="409"/>
    </location>
</feature>
<feature type="transmembrane region" description="Helical" evidence="9">
    <location>
        <begin position="738"/>
        <end position="758"/>
    </location>
</feature>
<feature type="compositionally biased region" description="Gly residues" evidence="8">
    <location>
        <begin position="39"/>
        <end position="49"/>
    </location>
</feature>
<dbReference type="GO" id="GO:0022857">
    <property type="term" value="F:transmembrane transporter activity"/>
    <property type="evidence" value="ECO:0007669"/>
    <property type="project" value="InterPro"/>
</dbReference>
<feature type="transmembrane region" description="Helical" evidence="9">
    <location>
        <begin position="212"/>
        <end position="231"/>
    </location>
</feature>
<dbReference type="EMBL" id="BLIY01000024">
    <property type="protein sequence ID" value="GFE55875.1"/>
    <property type="molecule type" value="Genomic_DNA"/>
</dbReference>
<feature type="transmembrane region" description="Helical" evidence="9">
    <location>
        <begin position="671"/>
        <end position="691"/>
    </location>
</feature>
<evidence type="ECO:0000256" key="2">
    <source>
        <dbReference type="ARBA" id="ARBA00006595"/>
    </source>
</evidence>
<feature type="compositionally biased region" description="Gly residues" evidence="8">
    <location>
        <begin position="1"/>
        <end position="12"/>
    </location>
</feature>
<feature type="transmembrane region" description="Helical" evidence="9">
    <location>
        <begin position="642"/>
        <end position="665"/>
    </location>
</feature>
<feature type="compositionally biased region" description="Basic and acidic residues" evidence="8">
    <location>
        <begin position="520"/>
        <end position="531"/>
    </location>
</feature>
<feature type="transmembrane region" description="Helical" evidence="9">
    <location>
        <begin position="955"/>
        <end position="973"/>
    </location>
</feature>
<feature type="transmembrane region" description="Helical" evidence="9">
    <location>
        <begin position="985"/>
        <end position="1005"/>
    </location>
</feature>
<protein>
    <submittedName>
        <fullName evidence="10">Integral membrane protein protein</fullName>
    </submittedName>
</protein>
<dbReference type="InterPro" id="IPR011701">
    <property type="entry name" value="MFS"/>
</dbReference>
<keyword evidence="3" id="KW-0813">Transport</keyword>
<feature type="transmembrane region" description="Helical" evidence="9">
    <location>
        <begin position="184"/>
        <end position="205"/>
    </location>
</feature>
<dbReference type="Proteomes" id="UP001057455">
    <property type="component" value="Unassembled WGS sequence"/>
</dbReference>
<evidence type="ECO:0000256" key="8">
    <source>
        <dbReference type="SAM" id="MobiDB-lite"/>
    </source>
</evidence>
<feature type="transmembrane region" description="Helical" evidence="9">
    <location>
        <begin position="269"/>
        <end position="296"/>
    </location>
</feature>
<dbReference type="InterPro" id="IPR036259">
    <property type="entry name" value="MFS_trans_sf"/>
</dbReference>